<dbReference type="InterPro" id="IPR000600">
    <property type="entry name" value="ROK"/>
</dbReference>
<dbReference type="GO" id="GO:0016301">
    <property type="term" value="F:kinase activity"/>
    <property type="evidence" value="ECO:0007669"/>
    <property type="project" value="UniProtKB-KW"/>
</dbReference>
<evidence type="ECO:0000313" key="3">
    <source>
        <dbReference type="Proteomes" id="UP000184532"/>
    </source>
</evidence>
<organism evidence="2 3">
    <name type="scientific">Flagellimonas flava</name>
    <dbReference type="NCBI Taxonomy" id="570519"/>
    <lineage>
        <taxon>Bacteria</taxon>
        <taxon>Pseudomonadati</taxon>
        <taxon>Bacteroidota</taxon>
        <taxon>Flavobacteriia</taxon>
        <taxon>Flavobacteriales</taxon>
        <taxon>Flavobacteriaceae</taxon>
        <taxon>Flagellimonas</taxon>
    </lineage>
</organism>
<evidence type="ECO:0000256" key="1">
    <source>
        <dbReference type="ARBA" id="ARBA00006479"/>
    </source>
</evidence>
<dbReference type="CDD" id="cd23763">
    <property type="entry name" value="ASKHA_ATPase_ROK"/>
    <property type="match status" value="1"/>
</dbReference>
<name>A0A1M5M193_9FLAO</name>
<dbReference type="OrthoDB" id="49666at2"/>
<dbReference type="PANTHER" id="PTHR18964">
    <property type="entry name" value="ROK (REPRESSOR, ORF, KINASE) FAMILY"/>
    <property type="match status" value="1"/>
</dbReference>
<dbReference type="SUPFAM" id="SSF53067">
    <property type="entry name" value="Actin-like ATPase domain"/>
    <property type="match status" value="1"/>
</dbReference>
<proteinExistence type="inferred from homology"/>
<keyword evidence="3" id="KW-1185">Reference proteome</keyword>
<keyword evidence="2" id="KW-0418">Kinase</keyword>
<dbReference type="Proteomes" id="UP000184532">
    <property type="component" value="Unassembled WGS sequence"/>
</dbReference>
<dbReference type="Gene3D" id="3.30.420.40">
    <property type="match status" value="2"/>
</dbReference>
<dbReference type="STRING" id="570519.SAMN04488116_2208"/>
<dbReference type="PANTHER" id="PTHR18964:SF149">
    <property type="entry name" value="BIFUNCTIONAL UDP-N-ACETYLGLUCOSAMINE 2-EPIMERASE_N-ACETYLMANNOSAMINE KINASE"/>
    <property type="match status" value="1"/>
</dbReference>
<keyword evidence="2" id="KW-0808">Transferase</keyword>
<dbReference type="InterPro" id="IPR043129">
    <property type="entry name" value="ATPase_NBD"/>
</dbReference>
<dbReference type="Pfam" id="PF00480">
    <property type="entry name" value="ROK"/>
    <property type="match status" value="1"/>
</dbReference>
<gene>
    <name evidence="2" type="ORF">SAMN04488116_2208</name>
</gene>
<dbReference type="AlphaFoldDB" id="A0A1M5M193"/>
<sequence>MNKHGTYVVGVDVGGTHIASAVVDVQKKKILEHTYASSHVANMEPFESIMELWGSTLNKTISATYPLPIKGIAFAIPGPFNYKDGIALYPEGFKYGELYGMNIERTLSALLDHTPPLALRFLNDATSFAVGEAWLSEEKGHSRQLCITLGTGLGAGFIANGIPVVHGSSVPENGCLWNLPYKNGIADDYFSTRGCINAYYDLTGETVTGVKQLANLYSKDLNAQQMFADFGKELGDFLAPRLIRFRANTLVLGGNISKAYACFGRELQTSLNHNGVSLPIRISNHMEKAAIMGCTRVFEPHFWKGIKNNLPVL</sequence>
<dbReference type="RefSeq" id="WP_073179466.1">
    <property type="nucleotide sequence ID" value="NZ_FQWL01000003.1"/>
</dbReference>
<evidence type="ECO:0000313" key="2">
    <source>
        <dbReference type="EMBL" id="SHG71016.1"/>
    </source>
</evidence>
<protein>
    <submittedName>
        <fullName evidence="2">Glucokinase</fullName>
    </submittedName>
</protein>
<comment type="similarity">
    <text evidence="1">Belongs to the ROK (NagC/XylR) family.</text>
</comment>
<accession>A0A1M5M193</accession>
<reference evidence="3" key="1">
    <citation type="submission" date="2016-11" db="EMBL/GenBank/DDBJ databases">
        <authorList>
            <person name="Varghese N."/>
            <person name="Submissions S."/>
        </authorList>
    </citation>
    <scope>NUCLEOTIDE SEQUENCE [LARGE SCALE GENOMIC DNA]</scope>
    <source>
        <strain evidence="3">DSM 22638</strain>
    </source>
</reference>
<dbReference type="EMBL" id="FQWL01000003">
    <property type="protein sequence ID" value="SHG71016.1"/>
    <property type="molecule type" value="Genomic_DNA"/>
</dbReference>